<feature type="signal peptide" evidence="1">
    <location>
        <begin position="1"/>
        <end position="20"/>
    </location>
</feature>
<evidence type="ECO:0000313" key="3">
    <source>
        <dbReference type="Proteomes" id="UP000054383"/>
    </source>
</evidence>
<evidence type="ECO:0000313" key="2">
    <source>
        <dbReference type="EMBL" id="CRG83462.1"/>
    </source>
</evidence>
<organism evidence="2 3">
    <name type="scientific">Talaromyces islandicus</name>
    <name type="common">Penicillium islandicum</name>
    <dbReference type="NCBI Taxonomy" id="28573"/>
    <lineage>
        <taxon>Eukaryota</taxon>
        <taxon>Fungi</taxon>
        <taxon>Dikarya</taxon>
        <taxon>Ascomycota</taxon>
        <taxon>Pezizomycotina</taxon>
        <taxon>Eurotiomycetes</taxon>
        <taxon>Eurotiomycetidae</taxon>
        <taxon>Eurotiales</taxon>
        <taxon>Trichocomaceae</taxon>
        <taxon>Talaromyces</taxon>
        <taxon>Talaromyces sect. Islandici</taxon>
    </lineage>
</organism>
<gene>
    <name evidence="2" type="ORF">PISL3812_00813</name>
</gene>
<keyword evidence="1" id="KW-0732">Signal</keyword>
<accession>A0A0U1LL10</accession>
<name>A0A0U1LL10_TALIS</name>
<dbReference type="Proteomes" id="UP000054383">
    <property type="component" value="Unassembled WGS sequence"/>
</dbReference>
<dbReference type="OrthoDB" id="4216969at2759"/>
<proteinExistence type="predicted"/>
<dbReference type="AlphaFoldDB" id="A0A0U1LL10"/>
<protein>
    <submittedName>
        <fullName evidence="2">Uncharacterized protein</fullName>
    </submittedName>
</protein>
<feature type="chain" id="PRO_5006711059" evidence="1">
    <location>
        <begin position="21"/>
        <end position="214"/>
    </location>
</feature>
<reference evidence="2 3" key="1">
    <citation type="submission" date="2015-04" db="EMBL/GenBank/DDBJ databases">
        <authorList>
            <person name="Syromyatnikov M.Y."/>
            <person name="Popov V.N."/>
        </authorList>
    </citation>
    <scope>NUCLEOTIDE SEQUENCE [LARGE SCALE GENOMIC DNA]</scope>
    <source>
        <strain evidence="2">WF-38-12</strain>
    </source>
</reference>
<dbReference type="EMBL" id="CVMT01000001">
    <property type="protein sequence ID" value="CRG83462.1"/>
    <property type="molecule type" value="Genomic_DNA"/>
</dbReference>
<sequence>MRWLLPLTIIISYLSYRTDAAAVRGISSQCSPTIWDAILTKLHSLPSEFESSVCHRGCRVGIVNPVLSSQYSTVDDLFEHIIRPAIEETYSFMSRIDMKYPTPLPDLLHVARLVTDIAENCAATYHIDSLCPAEQSLLRFQHSGVETSSQFRKCFVDSTVAALVDRISVFVPWLKQACHELTPEMIDKLWKRAVLGNMRQYGNVCAKSAWGFFG</sequence>
<evidence type="ECO:0000256" key="1">
    <source>
        <dbReference type="SAM" id="SignalP"/>
    </source>
</evidence>
<keyword evidence="3" id="KW-1185">Reference proteome</keyword>